<name>E7RYH2_9BURK</name>
<feature type="transmembrane region" description="Helical" evidence="2">
    <location>
        <begin position="43"/>
        <end position="62"/>
    </location>
</feature>
<dbReference type="EMBL" id="AEQP01000016">
    <property type="protein sequence ID" value="EFV94576.1"/>
    <property type="molecule type" value="Genomic_DNA"/>
</dbReference>
<feature type="transmembrane region" description="Helical" evidence="2">
    <location>
        <begin position="194"/>
        <end position="215"/>
    </location>
</feature>
<dbReference type="eggNOG" id="COG4645">
    <property type="taxonomic scope" value="Bacteria"/>
</dbReference>
<keyword evidence="2" id="KW-0472">Membrane</keyword>
<accession>E7RYH2</accession>
<organism evidence="3 4">
    <name type="scientific">Lautropia mirabilis ATCC 51599</name>
    <dbReference type="NCBI Taxonomy" id="887898"/>
    <lineage>
        <taxon>Bacteria</taxon>
        <taxon>Pseudomonadati</taxon>
        <taxon>Pseudomonadota</taxon>
        <taxon>Betaproteobacteria</taxon>
        <taxon>Burkholderiales</taxon>
        <taxon>Burkholderiaceae</taxon>
        <taxon>Lautropia</taxon>
    </lineage>
</organism>
<dbReference type="HOGENOM" id="CLU_041000_2_0_4"/>
<feature type="transmembrane region" description="Helical" evidence="2">
    <location>
        <begin position="111"/>
        <end position="130"/>
    </location>
</feature>
<protein>
    <recommendedName>
        <fullName evidence="5">OpgC protein</fullName>
    </recommendedName>
</protein>
<evidence type="ECO:0000256" key="2">
    <source>
        <dbReference type="SAM" id="Phobius"/>
    </source>
</evidence>
<dbReference type="Proteomes" id="UP000011021">
    <property type="component" value="Unassembled WGS sequence"/>
</dbReference>
<keyword evidence="2" id="KW-1133">Transmembrane helix</keyword>
<feature type="transmembrane region" description="Helical" evidence="2">
    <location>
        <begin position="364"/>
        <end position="385"/>
    </location>
</feature>
<gene>
    <name evidence="3" type="ORF">HMPREF0551_1736</name>
</gene>
<dbReference type="RefSeq" id="WP_005674068.1">
    <property type="nucleotide sequence ID" value="NZ_CP146288.1"/>
</dbReference>
<feature type="transmembrane region" description="Helical" evidence="2">
    <location>
        <begin position="74"/>
        <end position="91"/>
    </location>
</feature>
<dbReference type="PIRSF" id="PIRSF028704">
    <property type="entry name" value="UPC028704"/>
    <property type="match status" value="1"/>
</dbReference>
<comment type="caution">
    <text evidence="3">The sequence shown here is derived from an EMBL/GenBank/DDBJ whole genome shotgun (WGS) entry which is preliminary data.</text>
</comment>
<evidence type="ECO:0000313" key="3">
    <source>
        <dbReference type="EMBL" id="EFV94576.1"/>
    </source>
</evidence>
<reference evidence="3 4" key="1">
    <citation type="submission" date="2010-12" db="EMBL/GenBank/DDBJ databases">
        <authorList>
            <person name="Muzny D."/>
            <person name="Qin X."/>
            <person name="Deng J."/>
            <person name="Jiang H."/>
            <person name="Liu Y."/>
            <person name="Qu J."/>
            <person name="Song X.-Z."/>
            <person name="Zhang L."/>
            <person name="Thornton R."/>
            <person name="Coyle M."/>
            <person name="Francisco L."/>
            <person name="Jackson L."/>
            <person name="Javaid M."/>
            <person name="Korchina V."/>
            <person name="Kovar C."/>
            <person name="Mata R."/>
            <person name="Mathew T."/>
            <person name="Ngo R."/>
            <person name="Nguyen L."/>
            <person name="Nguyen N."/>
            <person name="Okwuonu G."/>
            <person name="Ongeri F."/>
            <person name="Pham C."/>
            <person name="Simmons D."/>
            <person name="Wilczek-Boney K."/>
            <person name="Hale W."/>
            <person name="Jakkamsetti A."/>
            <person name="Pham P."/>
            <person name="Ruth R."/>
            <person name="San Lucas F."/>
            <person name="Warren J."/>
            <person name="Zhang J."/>
            <person name="Zhao Z."/>
            <person name="Zhou C."/>
            <person name="Zhu D."/>
            <person name="Lee S."/>
            <person name="Bess C."/>
            <person name="Blankenburg K."/>
            <person name="Forbes L."/>
            <person name="Fu Q."/>
            <person name="Gubbala S."/>
            <person name="Hirani K."/>
            <person name="Jayaseelan J.C."/>
            <person name="Lara F."/>
            <person name="Munidasa M."/>
            <person name="Palculict T."/>
            <person name="Patil S."/>
            <person name="Pu L.-L."/>
            <person name="Saada N."/>
            <person name="Tang L."/>
            <person name="Weissenberger G."/>
            <person name="Zhu Y."/>
            <person name="Hemphill L."/>
            <person name="Shang Y."/>
            <person name="Youmans B."/>
            <person name="Ayvaz T."/>
            <person name="Ross M."/>
            <person name="Santibanez J."/>
            <person name="Aqrawi P."/>
            <person name="Gross S."/>
            <person name="Joshi V."/>
            <person name="Fowler G."/>
            <person name="Nazareth L."/>
            <person name="Reid J."/>
            <person name="Worley K."/>
            <person name="Petrosino J."/>
            <person name="Highlander S."/>
            <person name="Gibbs R."/>
        </authorList>
    </citation>
    <scope>NUCLEOTIDE SEQUENCE [LARGE SCALE GENOMIC DNA]</scope>
    <source>
        <strain evidence="3 4">ATCC 51599</strain>
    </source>
</reference>
<dbReference type="AlphaFoldDB" id="E7RYH2"/>
<feature type="transmembrane region" description="Helical" evidence="2">
    <location>
        <begin position="299"/>
        <end position="317"/>
    </location>
</feature>
<feature type="transmembrane region" description="Helical" evidence="2">
    <location>
        <begin position="254"/>
        <end position="273"/>
    </location>
</feature>
<feature type="transmembrane region" description="Helical" evidence="2">
    <location>
        <begin position="221"/>
        <end position="242"/>
    </location>
</feature>
<feature type="transmembrane region" description="Helical" evidence="2">
    <location>
        <begin position="338"/>
        <end position="358"/>
    </location>
</feature>
<dbReference type="PANTHER" id="PTHR38592:SF3">
    <property type="entry name" value="BLL4819 PROTEIN"/>
    <property type="match status" value="1"/>
</dbReference>
<proteinExistence type="predicted"/>
<dbReference type="InterPro" id="IPR014550">
    <property type="entry name" value="UCP028704_OpgC"/>
</dbReference>
<dbReference type="PANTHER" id="PTHR38592">
    <property type="entry name" value="BLL4819 PROTEIN"/>
    <property type="match status" value="1"/>
</dbReference>
<sequence length="413" mass="46084">MAHTSPDTAGSPAATPAAPSVQPASPASIKPPRDLRLDFFRGLALWFIFIDHIPSSSIGQITFRNFGFSDATEIFVFISGYTAALVYGSSLEKRGFVYMAMQVLKRCWQLYAAHILLFIFFIAQISWVAVRYGNASFIEELNVQAFLDSPLESVLDALILRYRPVNLDVLPMYIALLFALPLLLVLARLSRPLTLALSLVLWWGVQKYNLAWPVYEAGDVWFFNPLAWQLMFVIGILCASVRKTGSPWLAWRPWLAWVAVAVVLFACIVAVGWRVPAIDEVTKPIVGSWLYPIDKTNLGPARVLHFLAVAYLVGHYTRADARFLNWRITLPVIRCGQHSLYIFCLGISLSFVAHFLLVEFGRSWTMQVLVVLGGLAVMTALAYLLHWYKTRSTPKAVAPAPKAAETPAPSHNA</sequence>
<feature type="region of interest" description="Disordered" evidence="1">
    <location>
        <begin position="1"/>
        <end position="29"/>
    </location>
</feature>
<dbReference type="Pfam" id="PF10129">
    <property type="entry name" value="OpgC_C"/>
    <property type="match status" value="1"/>
</dbReference>
<evidence type="ECO:0000256" key="1">
    <source>
        <dbReference type="SAM" id="MobiDB-lite"/>
    </source>
</evidence>
<feature type="compositionally biased region" description="Low complexity" evidence="1">
    <location>
        <begin position="1"/>
        <end position="28"/>
    </location>
</feature>
<feature type="transmembrane region" description="Helical" evidence="2">
    <location>
        <begin position="170"/>
        <end position="187"/>
    </location>
</feature>
<evidence type="ECO:0008006" key="5">
    <source>
        <dbReference type="Google" id="ProtNLM"/>
    </source>
</evidence>
<evidence type="ECO:0000313" key="4">
    <source>
        <dbReference type="Proteomes" id="UP000011021"/>
    </source>
</evidence>
<keyword evidence="2" id="KW-0812">Transmembrane</keyword>
<keyword evidence="4" id="KW-1185">Reference proteome</keyword>